<dbReference type="AlphaFoldDB" id="A0A2U8W0L2"/>
<name>A0A2U8W0L2_9HYPH</name>
<proteinExistence type="predicted"/>
<dbReference type="OrthoDB" id="8003682at2"/>
<organism evidence="1 2">
    <name type="scientific">Methylobacterium durans</name>
    <dbReference type="NCBI Taxonomy" id="2202825"/>
    <lineage>
        <taxon>Bacteria</taxon>
        <taxon>Pseudomonadati</taxon>
        <taxon>Pseudomonadota</taxon>
        <taxon>Alphaproteobacteria</taxon>
        <taxon>Hyphomicrobiales</taxon>
        <taxon>Methylobacteriaceae</taxon>
        <taxon>Methylobacterium</taxon>
    </lineage>
</organism>
<evidence type="ECO:0000313" key="2">
    <source>
        <dbReference type="Proteomes" id="UP000245926"/>
    </source>
</evidence>
<dbReference type="RefSeq" id="WP_109887288.1">
    <property type="nucleotide sequence ID" value="NZ_CP029550.1"/>
</dbReference>
<reference evidence="2" key="1">
    <citation type="submission" date="2018-05" db="EMBL/GenBank/DDBJ databases">
        <title>Complete Genome Sequence of Methylobacterium sp. 17SD2-17.</title>
        <authorList>
            <person name="Srinivasan S."/>
        </authorList>
    </citation>
    <scope>NUCLEOTIDE SEQUENCE [LARGE SCALE GENOMIC DNA]</scope>
    <source>
        <strain evidence="2">17SD2-17</strain>
    </source>
</reference>
<accession>A0A2U8W0L2</accession>
<keyword evidence="2" id="KW-1185">Reference proteome</keyword>
<dbReference type="Proteomes" id="UP000245926">
    <property type="component" value="Chromosome"/>
</dbReference>
<dbReference type="EMBL" id="CP029550">
    <property type="protein sequence ID" value="AWN39599.1"/>
    <property type="molecule type" value="Genomic_DNA"/>
</dbReference>
<gene>
    <name evidence="1" type="ORF">DK389_02465</name>
</gene>
<evidence type="ECO:0000313" key="1">
    <source>
        <dbReference type="EMBL" id="AWN39599.1"/>
    </source>
</evidence>
<dbReference type="KEGG" id="mets:DK389_02465"/>
<protein>
    <submittedName>
        <fullName evidence="1">Uncharacterized protein</fullName>
    </submittedName>
</protein>
<sequence length="87" mass="9706">MAETPTISELFKAKEISEEEIDTAITDYVAGALDEFVVFADIYRVNMAAAVQAHPQLRDRAHDPDASEFLKRIAVRTALMLARPETL</sequence>